<dbReference type="GO" id="GO:0008610">
    <property type="term" value="P:lipid biosynthetic process"/>
    <property type="evidence" value="ECO:0007669"/>
    <property type="project" value="InterPro"/>
</dbReference>
<feature type="transmembrane region" description="Helical" evidence="7">
    <location>
        <begin position="117"/>
        <end position="135"/>
    </location>
</feature>
<keyword evidence="6 7" id="KW-0472">Membrane</keyword>
<evidence type="ECO:0000313" key="9">
    <source>
        <dbReference type="EMBL" id="TDR45614.1"/>
    </source>
</evidence>
<evidence type="ECO:0000313" key="10">
    <source>
        <dbReference type="Proteomes" id="UP000295293"/>
    </source>
</evidence>
<dbReference type="InterPro" id="IPR006694">
    <property type="entry name" value="Fatty_acid_hydroxylase"/>
</dbReference>
<evidence type="ECO:0000256" key="4">
    <source>
        <dbReference type="ARBA" id="ARBA00023002"/>
    </source>
</evidence>
<dbReference type="PANTHER" id="PTHR21624:SF1">
    <property type="entry name" value="ALKYLGLYCEROL MONOOXYGENASE"/>
    <property type="match status" value="1"/>
</dbReference>
<feature type="transmembrane region" description="Helical" evidence="7">
    <location>
        <begin position="12"/>
        <end position="29"/>
    </location>
</feature>
<evidence type="ECO:0000256" key="3">
    <source>
        <dbReference type="ARBA" id="ARBA00022989"/>
    </source>
</evidence>
<feature type="domain" description="Fatty acid hydroxylase" evidence="8">
    <location>
        <begin position="122"/>
        <end position="256"/>
    </location>
</feature>
<dbReference type="GO" id="GO:0016020">
    <property type="term" value="C:membrane"/>
    <property type="evidence" value="ECO:0007669"/>
    <property type="project" value="GOC"/>
</dbReference>
<keyword evidence="3 7" id="KW-1133">Transmembrane helix</keyword>
<dbReference type="GO" id="GO:0005506">
    <property type="term" value="F:iron ion binding"/>
    <property type="evidence" value="ECO:0007669"/>
    <property type="project" value="InterPro"/>
</dbReference>
<keyword evidence="4" id="KW-0560">Oxidoreductase</keyword>
<dbReference type="GO" id="GO:0006643">
    <property type="term" value="P:membrane lipid metabolic process"/>
    <property type="evidence" value="ECO:0007669"/>
    <property type="project" value="TreeGrafter"/>
</dbReference>
<sequence>MHAFLRNLPRVAAFPLLFGGAGIVAWTAYSADAVTWLMPLLIVSVLVLTVGLERVIPYAQQWNRGPGTAEDLVYLGTTSAFVSVAEGAVWALALGLLPLFGFGLDASASPWPDAWPVLGQVFLALAIGDALPYLYHRASHESAGFLWRVHAIHHAPERLHALNFARFHPLNAFLTAALTLLPLALFGAPPPILFTAAVLHNVHGVVSHANVDFRLGPLNAVFSMAELHRWHHARDPRLATGNYGATLLLWDWIFGTRRNPGHGVADDGVGLWHGSSVPPRLAAQWRYPFSGTGQQFVRRVSILLNTPCCRRA</sequence>
<feature type="transmembrane region" description="Helical" evidence="7">
    <location>
        <begin position="72"/>
        <end position="97"/>
    </location>
</feature>
<dbReference type="InterPro" id="IPR051689">
    <property type="entry name" value="Sterol_desaturase/TMEM195"/>
</dbReference>
<dbReference type="PANTHER" id="PTHR21624">
    <property type="entry name" value="STEROL DESATURASE-RELATED PROTEIN"/>
    <property type="match status" value="1"/>
</dbReference>
<accession>A0A4R6Z295</accession>
<gene>
    <name evidence="9" type="ORF">DFR29_10442</name>
</gene>
<keyword evidence="10" id="KW-1185">Reference proteome</keyword>
<dbReference type="Proteomes" id="UP000295293">
    <property type="component" value="Unassembled WGS sequence"/>
</dbReference>
<comment type="subcellular location">
    <subcellularLocation>
        <location evidence="1">Endomembrane system</location>
        <topology evidence="1">Multi-pass membrane protein</topology>
    </subcellularLocation>
</comment>
<feature type="transmembrane region" description="Helical" evidence="7">
    <location>
        <begin position="35"/>
        <end position="52"/>
    </location>
</feature>
<evidence type="ECO:0000256" key="2">
    <source>
        <dbReference type="ARBA" id="ARBA00022692"/>
    </source>
</evidence>
<proteinExistence type="predicted"/>
<protein>
    <submittedName>
        <fullName evidence="9">Fatty acid hydroxylase family protein</fullName>
    </submittedName>
</protein>
<keyword evidence="5" id="KW-0443">Lipid metabolism</keyword>
<dbReference type="GO" id="GO:0012505">
    <property type="term" value="C:endomembrane system"/>
    <property type="evidence" value="ECO:0007669"/>
    <property type="project" value="UniProtKB-SubCell"/>
</dbReference>
<dbReference type="OrthoDB" id="9770329at2"/>
<evidence type="ECO:0000259" key="8">
    <source>
        <dbReference type="Pfam" id="PF04116"/>
    </source>
</evidence>
<dbReference type="AlphaFoldDB" id="A0A4R6Z295"/>
<dbReference type="RefSeq" id="WP_133817991.1">
    <property type="nucleotide sequence ID" value="NZ_SNZH01000004.1"/>
</dbReference>
<dbReference type="Pfam" id="PF04116">
    <property type="entry name" value="FA_hydroxylase"/>
    <property type="match status" value="1"/>
</dbReference>
<dbReference type="EMBL" id="SNZH01000004">
    <property type="protein sequence ID" value="TDR45614.1"/>
    <property type="molecule type" value="Genomic_DNA"/>
</dbReference>
<dbReference type="GO" id="GO:0050479">
    <property type="term" value="F:glyceryl-ether monooxygenase activity"/>
    <property type="evidence" value="ECO:0007669"/>
    <property type="project" value="TreeGrafter"/>
</dbReference>
<organism evidence="9 10">
    <name type="scientific">Tahibacter aquaticus</name>
    <dbReference type="NCBI Taxonomy" id="520092"/>
    <lineage>
        <taxon>Bacteria</taxon>
        <taxon>Pseudomonadati</taxon>
        <taxon>Pseudomonadota</taxon>
        <taxon>Gammaproteobacteria</taxon>
        <taxon>Lysobacterales</taxon>
        <taxon>Rhodanobacteraceae</taxon>
        <taxon>Tahibacter</taxon>
    </lineage>
</organism>
<name>A0A4R6Z295_9GAMM</name>
<evidence type="ECO:0000256" key="5">
    <source>
        <dbReference type="ARBA" id="ARBA00023098"/>
    </source>
</evidence>
<keyword evidence="2 7" id="KW-0812">Transmembrane</keyword>
<evidence type="ECO:0000256" key="6">
    <source>
        <dbReference type="ARBA" id="ARBA00023136"/>
    </source>
</evidence>
<reference evidence="9 10" key="1">
    <citation type="submission" date="2019-03" db="EMBL/GenBank/DDBJ databases">
        <title>Genomic Encyclopedia of Type Strains, Phase IV (KMG-IV): sequencing the most valuable type-strain genomes for metagenomic binning, comparative biology and taxonomic classification.</title>
        <authorList>
            <person name="Goeker M."/>
        </authorList>
    </citation>
    <scope>NUCLEOTIDE SEQUENCE [LARGE SCALE GENOMIC DNA]</scope>
    <source>
        <strain evidence="9 10">DSM 21667</strain>
    </source>
</reference>
<evidence type="ECO:0000256" key="7">
    <source>
        <dbReference type="SAM" id="Phobius"/>
    </source>
</evidence>
<comment type="caution">
    <text evidence="9">The sequence shown here is derived from an EMBL/GenBank/DDBJ whole genome shotgun (WGS) entry which is preliminary data.</text>
</comment>
<evidence type="ECO:0000256" key="1">
    <source>
        <dbReference type="ARBA" id="ARBA00004127"/>
    </source>
</evidence>